<dbReference type="InterPro" id="IPR003137">
    <property type="entry name" value="PA_domain"/>
</dbReference>
<evidence type="ECO:0000256" key="10">
    <source>
        <dbReference type="SAM" id="SignalP"/>
    </source>
</evidence>
<dbReference type="PRINTS" id="PR00723">
    <property type="entry name" value="SUBTILISIN"/>
</dbReference>
<dbReference type="Gene3D" id="3.50.30.30">
    <property type="match status" value="1"/>
</dbReference>
<dbReference type="GO" id="GO:0006508">
    <property type="term" value="P:proteolysis"/>
    <property type="evidence" value="ECO:0007669"/>
    <property type="project" value="UniProtKB-KW"/>
</dbReference>
<dbReference type="InterPro" id="IPR015500">
    <property type="entry name" value="Peptidase_S8_subtilisin-rel"/>
</dbReference>
<keyword evidence="4 7" id="KW-0720">Serine protease</keyword>
<name>A0AAD0S2E8_9GAMM</name>
<dbReference type="PROSITE" id="PS51892">
    <property type="entry name" value="SUBTILASE"/>
    <property type="match status" value="1"/>
</dbReference>
<dbReference type="InterPro" id="IPR000209">
    <property type="entry name" value="Peptidase_S8/S53_dom"/>
</dbReference>
<evidence type="ECO:0000259" key="11">
    <source>
        <dbReference type="Pfam" id="PF00082"/>
    </source>
</evidence>
<feature type="chain" id="PRO_5042042740" evidence="10">
    <location>
        <begin position="25"/>
        <end position="1647"/>
    </location>
</feature>
<dbReference type="InterPro" id="IPR036852">
    <property type="entry name" value="Peptidase_S8/S53_dom_sf"/>
</dbReference>
<comment type="similarity">
    <text evidence="7 8">Belongs to the peptidase S8 family.</text>
</comment>
<dbReference type="InterPro" id="IPR020008">
    <property type="entry name" value="GlyGly_CTERM"/>
</dbReference>
<dbReference type="Pfam" id="PF02225">
    <property type="entry name" value="PA"/>
    <property type="match status" value="1"/>
</dbReference>
<dbReference type="CDD" id="cd02120">
    <property type="entry name" value="PA_subtilisin_like"/>
    <property type="match status" value="1"/>
</dbReference>
<dbReference type="CDD" id="cd04852">
    <property type="entry name" value="Peptidases_S8_3"/>
    <property type="match status" value="1"/>
</dbReference>
<dbReference type="EMBL" id="CP032090">
    <property type="protein sequence ID" value="AXV66751.1"/>
    <property type="molecule type" value="Genomic_DNA"/>
</dbReference>
<evidence type="ECO:0000256" key="6">
    <source>
        <dbReference type="PIRSR" id="PIRSR615500-1"/>
    </source>
</evidence>
<evidence type="ECO:0000256" key="3">
    <source>
        <dbReference type="ARBA" id="ARBA00022801"/>
    </source>
</evidence>
<dbReference type="PANTHER" id="PTHR10795">
    <property type="entry name" value="PROPROTEIN CONVERTASE SUBTILISIN/KEXIN"/>
    <property type="match status" value="1"/>
</dbReference>
<feature type="domain" description="PA" evidence="12">
    <location>
        <begin position="531"/>
        <end position="594"/>
    </location>
</feature>
<feature type="active site" description="Charge relay system" evidence="6 7">
    <location>
        <position position="226"/>
    </location>
</feature>
<feature type="signal peptide" evidence="10">
    <location>
        <begin position="1"/>
        <end position="24"/>
    </location>
</feature>
<dbReference type="RefSeq" id="WP_118844768.1">
    <property type="nucleotide sequence ID" value="NZ_CP032090.1"/>
</dbReference>
<evidence type="ECO:0000256" key="2">
    <source>
        <dbReference type="ARBA" id="ARBA00022729"/>
    </source>
</evidence>
<keyword evidence="3 7" id="KW-0378">Hydrolase</keyword>
<keyword evidence="2 10" id="KW-0732">Signal</keyword>
<dbReference type="InterPro" id="IPR045051">
    <property type="entry name" value="SBT"/>
</dbReference>
<evidence type="ECO:0000256" key="9">
    <source>
        <dbReference type="SAM" id="MobiDB-lite"/>
    </source>
</evidence>
<gene>
    <name evidence="13" type="ORF">D0907_16310</name>
</gene>
<dbReference type="PROSITE" id="PS00137">
    <property type="entry name" value="SUBTILASE_HIS"/>
    <property type="match status" value="1"/>
</dbReference>
<evidence type="ECO:0000256" key="1">
    <source>
        <dbReference type="ARBA" id="ARBA00022670"/>
    </source>
</evidence>
<feature type="region of interest" description="Disordered" evidence="9">
    <location>
        <begin position="655"/>
        <end position="676"/>
    </location>
</feature>
<feature type="active site" description="Charge relay system" evidence="6 7">
    <location>
        <position position="676"/>
    </location>
</feature>
<keyword evidence="5" id="KW-0325">Glycoprotein</keyword>
<feature type="active site" description="Charge relay system" evidence="6 7">
    <location>
        <position position="303"/>
    </location>
</feature>
<dbReference type="GO" id="GO:0004252">
    <property type="term" value="F:serine-type endopeptidase activity"/>
    <property type="evidence" value="ECO:0007669"/>
    <property type="project" value="UniProtKB-UniRule"/>
</dbReference>
<dbReference type="KEGG" id="pdj:D0907_16310"/>
<dbReference type="Pfam" id="PF00082">
    <property type="entry name" value="Peptidase_S8"/>
    <property type="match status" value="1"/>
</dbReference>
<protein>
    <submittedName>
        <fullName evidence="13">GlyGly-CTERM sorting domain-containing protein</fullName>
    </submittedName>
</protein>
<dbReference type="PIRSF" id="PIRSF037895">
    <property type="entry name" value="Subtilisin_rel_Sama_2696"/>
    <property type="match status" value="1"/>
</dbReference>
<evidence type="ECO:0000256" key="4">
    <source>
        <dbReference type="ARBA" id="ARBA00022825"/>
    </source>
</evidence>
<proteinExistence type="inferred from homology"/>
<evidence type="ECO:0000256" key="8">
    <source>
        <dbReference type="RuleBase" id="RU003355"/>
    </source>
</evidence>
<dbReference type="InterPro" id="IPR023827">
    <property type="entry name" value="Peptidase_S8_Asp-AS"/>
</dbReference>
<dbReference type="InterPro" id="IPR022398">
    <property type="entry name" value="Peptidase_S8_His-AS"/>
</dbReference>
<dbReference type="GeneID" id="99507046"/>
<accession>A0AAD0S2E8</accession>
<dbReference type="NCBIfam" id="TIGR03501">
    <property type="entry name" value="GlyGly_CTERM"/>
    <property type="match status" value="1"/>
</dbReference>
<feature type="domain" description="Peptidase S8/S53" evidence="11">
    <location>
        <begin position="217"/>
        <end position="716"/>
    </location>
</feature>
<evidence type="ECO:0000313" key="13">
    <source>
        <dbReference type="EMBL" id="AXV66751.1"/>
    </source>
</evidence>
<keyword evidence="1 7" id="KW-0645">Protease</keyword>
<evidence type="ECO:0000313" key="14">
    <source>
        <dbReference type="Proteomes" id="UP000264605"/>
    </source>
</evidence>
<dbReference type="SUPFAM" id="SSF52743">
    <property type="entry name" value="Subtilisin-like"/>
    <property type="match status" value="1"/>
</dbReference>
<dbReference type="InterPro" id="IPR034197">
    <property type="entry name" value="Peptidases_S8_3"/>
</dbReference>
<dbReference type="Proteomes" id="UP000264605">
    <property type="component" value="Chromosome"/>
</dbReference>
<dbReference type="Gene3D" id="3.40.50.200">
    <property type="entry name" value="Peptidase S8/S53 domain"/>
    <property type="match status" value="1"/>
</dbReference>
<dbReference type="PROSITE" id="PS00138">
    <property type="entry name" value="SUBTILASE_SER"/>
    <property type="match status" value="1"/>
</dbReference>
<organism evidence="13 14">
    <name type="scientific">Pseudoalteromonas lipolytica</name>
    <dbReference type="NCBI Taxonomy" id="570156"/>
    <lineage>
        <taxon>Bacteria</taxon>
        <taxon>Pseudomonadati</taxon>
        <taxon>Pseudomonadota</taxon>
        <taxon>Gammaproteobacteria</taxon>
        <taxon>Alteromonadales</taxon>
        <taxon>Pseudoalteromonadaceae</taxon>
        <taxon>Pseudoalteromonas</taxon>
    </lineage>
</organism>
<evidence type="ECO:0000256" key="5">
    <source>
        <dbReference type="ARBA" id="ARBA00023180"/>
    </source>
</evidence>
<evidence type="ECO:0000256" key="7">
    <source>
        <dbReference type="PROSITE-ProRule" id="PRU01240"/>
    </source>
</evidence>
<sequence>MFNMKKVSVMVASALYISAGTSHAALNQAQEWAEQPADYAPKPMVSAETNWDGKINQTVKKQSRIFTPEKDITGVQTYIVQLIDAPISAYDGGLKGLASTRETVATARQTTAKPLDLNKPEIASYSNHLASKRQNVVNSALTLQGLQLKVDREFSVTLNGFTTRMTQEEAARLAKVPGIKHIARSKIYPLTTFNTIEQTGAKALWSNSQSGLTSNKGEGVVVGIIDTGINTDHPSFAAVGDDGYTHTNPLGDTYLGDCAKAEFADRCNDKLIGVYSYPEITVAYSDPVFEESRPAYGEDYNSHGSHVAGTAAGNVLYDITYKEPGYGSQNSGTETNLIFPQVSGMAPHANIISYQVCWPGAAGDPYAGCPGSAIIAAIEQSAIDNVDVINASLGGFEEDPWVEPIEQAFFNAANSGVFVAVAAGNSGPYLQSADHSSPWVTTVAAHTPSSQVVFSDKTLENLSGGDTDAPTDMIAAGITFDELTGLIVSASDYPNPNEPVSRYQTDCDQPYPAGTFDFTDDPNTPDIDESQEDVIVVCKRSNKPLYAKANNVLAGGAEGVIIYNLSSYQDRSPAPQLPYPAPTAHVTNAEGVKLLNWLSTGSGHKGTITANSASTEEVDEERIAYFSSRGPSYFGFDTLLVDVAAPGVDVFAASSDDQPFSKNPSSTDWQTMSGTSMASPHVAGAAALLKQSHPEWSLMEIQSALMLTASNNLKNAQYLDNYKDEGFDSSLQDMGAGRMHVDLADKAGLVMHESIENMKAANPNLGGRLKALNTAYMVDNNCGLECSFMRTVTATEDATWSVSAEEWIGNSTITVTPSEFSLKAGETQNIVVEVKMNQVAQAIDNIEVSGNQGQIKLVSSNPNSPVLEMPVWTFNGDTGLPSFIKVDAHRRSSTINVGPFNTDEVSDFTSRSFGLVEGQQNTVKLFTDTTSGDPFDLVDVDGEMVNPNHIEWTTVPQDAKMLSASPVGEASRVLMFMGKDSNNDGLASMDETICMSTSFTVTNFCNIVDPEAGEYFTVYMSLANVPSGEEDQGRDITFATAVVQEGQSNLTVSAPEKIAGYKDYELTLSYNLPDMEVGDIYFGGFDLGSNPEDAGNLGFVPVIINQIDKDMRFTANKEQATVGELVDFKIEVIANNEQAARNFTIDTAFPEGIEIIEDSIVATASTPATPELVDNVLSLQGTQETTKDVARNYKITTNLTDEMCSLGAAKSPYPNYLDLRELGWRTLEGVQGQYWNEFEYSFKELMATDLDVSFPFFNKYHFDSIKLNPAGLVTFGSNGRTTPFHVELPSGGGFPPPPPYLIAPFWVGDNTIPERVDGTYGNYEANAGITPTYTQARDWLVLEWDNIQRSQVEGQSVDVELFMRMNIAYEPGEYEMMFAYDNVNLADNQGSIGFKAADGRIIVNGDMPVDLNIGDGFAYDNLDEVVHDELVVCMDYVGPEVSKFDVQFQAYIGEAAAAQMHTLTVNNGLEGADDEVLTLELNVLGNISLSDFPDMQVEENNSISFDVLYADENNVSNVIEVMGENFTSEVSGHTSGSTVTITPTEHFNGEIDVMVKVSDRVNSADAAMSSFSLMVMSDGIELGCTDSAATNYDENANTDNGSCTFPEAVIPDPEVEESKKSSSGSFGWLLLAFAPLLTLRRKKSQIN</sequence>
<dbReference type="InterPro" id="IPR017311">
    <property type="entry name" value="Sama-2696"/>
</dbReference>
<evidence type="ECO:0000259" key="12">
    <source>
        <dbReference type="Pfam" id="PF02225"/>
    </source>
</evidence>
<reference evidence="13 14" key="1">
    <citation type="submission" date="2018-08" db="EMBL/GenBank/DDBJ databases">
        <title>Draft genome sequence of Pseudoalteromonas donghaensis HJ51.</title>
        <authorList>
            <person name="Oh J."/>
            <person name="Roh D."/>
        </authorList>
    </citation>
    <scope>NUCLEOTIDE SEQUENCE [LARGE SCALE GENOMIC DNA]</scope>
    <source>
        <strain evidence="13 14">HJ51</strain>
    </source>
</reference>
<dbReference type="InterPro" id="IPR023828">
    <property type="entry name" value="Peptidase_S8_Ser-AS"/>
</dbReference>
<dbReference type="PROSITE" id="PS00136">
    <property type="entry name" value="SUBTILASE_ASP"/>
    <property type="match status" value="1"/>
</dbReference>